<dbReference type="InterPro" id="IPR025285">
    <property type="entry name" value="DUF4145"/>
</dbReference>
<feature type="domain" description="DUF4145" evidence="1">
    <location>
        <begin position="13"/>
        <end position="108"/>
    </location>
</feature>
<dbReference type="OrthoDB" id="9808624at2"/>
<accession>A0A135P4I2</accession>
<evidence type="ECO:0000259" key="1">
    <source>
        <dbReference type="Pfam" id="PF13643"/>
    </source>
</evidence>
<proteinExistence type="predicted"/>
<evidence type="ECO:0000313" key="3">
    <source>
        <dbReference type="Proteomes" id="UP000070498"/>
    </source>
</evidence>
<keyword evidence="3" id="KW-1185">Reference proteome</keyword>
<reference evidence="2 3" key="1">
    <citation type="submission" date="2015-11" db="EMBL/GenBank/DDBJ databases">
        <title>Draft genome sequence of Agrobacterium sp. R89-1.</title>
        <authorList>
            <person name="Zahradnik J."/>
            <person name="Kyslikova E."/>
            <person name="Palyzova A."/>
            <person name="Kyslik P."/>
        </authorList>
    </citation>
    <scope>NUCLEOTIDE SEQUENCE [LARGE SCALE GENOMIC DNA]</scope>
    <source>
        <strain evidence="2 3">R89-1</strain>
    </source>
</reference>
<dbReference type="Pfam" id="PF13643">
    <property type="entry name" value="DUF4145"/>
    <property type="match status" value="1"/>
</dbReference>
<dbReference type="Proteomes" id="UP000070498">
    <property type="component" value="Unassembled WGS sequence"/>
</dbReference>
<sequence>MHVPAALKEDYFEACAVLAVSPKASAALSRRCLQGILTKEGYNKKDLVKQINDLLDERDLTKSIPLNLRTTIDAVRHFGNFSAHPLNDVTTLQVIPVEAEEAEWCLEVIEECFEHFYERPALALERKAALDEKLLRAGKPLSKGRPA</sequence>
<evidence type="ECO:0000313" key="2">
    <source>
        <dbReference type="EMBL" id="KXG86327.1"/>
    </source>
</evidence>
<dbReference type="AlphaFoldDB" id="A0A135P4I2"/>
<protein>
    <recommendedName>
        <fullName evidence="1">DUF4145 domain-containing protein</fullName>
    </recommendedName>
</protein>
<dbReference type="EMBL" id="LNUW01000017">
    <property type="protein sequence ID" value="KXG86327.1"/>
    <property type="molecule type" value="Genomic_DNA"/>
</dbReference>
<gene>
    <name evidence="2" type="ORF">ATO67_22090</name>
</gene>
<organism evidence="2 3">
    <name type="scientific">Agrobacterium bohemicum</name>
    <dbReference type="NCBI Taxonomy" id="2052828"/>
    <lineage>
        <taxon>Bacteria</taxon>
        <taxon>Pseudomonadati</taxon>
        <taxon>Pseudomonadota</taxon>
        <taxon>Alphaproteobacteria</taxon>
        <taxon>Hyphomicrobiales</taxon>
        <taxon>Rhizobiaceae</taxon>
        <taxon>Rhizobium/Agrobacterium group</taxon>
        <taxon>Agrobacterium</taxon>
    </lineage>
</organism>
<comment type="caution">
    <text evidence="2">The sequence shown here is derived from an EMBL/GenBank/DDBJ whole genome shotgun (WGS) entry which is preliminary data.</text>
</comment>
<name>A0A135P4I2_9HYPH</name>